<dbReference type="InterPro" id="IPR013249">
    <property type="entry name" value="RNA_pol_sigma70_r4_t2"/>
</dbReference>
<dbReference type="Proteomes" id="UP000094626">
    <property type="component" value="Chromosome"/>
</dbReference>
<dbReference type="PANTHER" id="PTHR43133">
    <property type="entry name" value="RNA POLYMERASE ECF-TYPE SIGMA FACTO"/>
    <property type="match status" value="1"/>
</dbReference>
<accession>A0A1D8A2N6</accession>
<dbReference type="GO" id="GO:0006352">
    <property type="term" value="P:DNA-templated transcription initiation"/>
    <property type="evidence" value="ECO:0007669"/>
    <property type="project" value="InterPro"/>
</dbReference>
<feature type="compositionally biased region" description="Basic and acidic residues" evidence="5">
    <location>
        <begin position="20"/>
        <end position="31"/>
    </location>
</feature>
<evidence type="ECO:0000256" key="4">
    <source>
        <dbReference type="ARBA" id="ARBA00023163"/>
    </source>
</evidence>
<dbReference type="InterPro" id="IPR013324">
    <property type="entry name" value="RNA_pol_sigma_r3/r4-like"/>
</dbReference>
<dbReference type="Pfam" id="PF04542">
    <property type="entry name" value="Sigma70_r2"/>
    <property type="match status" value="1"/>
</dbReference>
<dbReference type="InterPro" id="IPR013325">
    <property type="entry name" value="RNA_pol_sigma_r2"/>
</dbReference>
<dbReference type="InterPro" id="IPR007627">
    <property type="entry name" value="RNA_pol_sigma70_r2"/>
</dbReference>
<evidence type="ECO:0000256" key="3">
    <source>
        <dbReference type="ARBA" id="ARBA00023082"/>
    </source>
</evidence>
<dbReference type="NCBIfam" id="TIGR02937">
    <property type="entry name" value="sigma70-ECF"/>
    <property type="match status" value="1"/>
</dbReference>
<keyword evidence="9" id="KW-1185">Reference proteome</keyword>
<dbReference type="SUPFAM" id="SSF88946">
    <property type="entry name" value="Sigma2 domain of RNA polymerase sigma factors"/>
    <property type="match status" value="1"/>
</dbReference>
<dbReference type="AlphaFoldDB" id="A0A1D8A2N6"/>
<dbReference type="GO" id="GO:0016987">
    <property type="term" value="F:sigma factor activity"/>
    <property type="evidence" value="ECO:0007669"/>
    <property type="project" value="UniProtKB-KW"/>
</dbReference>
<dbReference type="InterPro" id="IPR039425">
    <property type="entry name" value="RNA_pol_sigma-70-like"/>
</dbReference>
<sequence>MSARFNRLTRPLAEDAPLPPDHDRRPTHRGLEEMYRSQKRGLLRFVARKGRREDAEDVVQQVFVRVAGTIDPSGIAAPGEYLRQAASNVLRDHARAIQRRGGEGHVPIEDALVAGSDPIAMLEARDRLARLEEAVLRLKPLARQIFLARRLDGYTYAEIAQQTGLSVRGVEKQMNRALKLLNRHLLCDD</sequence>
<dbReference type="GO" id="GO:0003677">
    <property type="term" value="F:DNA binding"/>
    <property type="evidence" value="ECO:0007669"/>
    <property type="project" value="InterPro"/>
</dbReference>
<reference evidence="9" key="1">
    <citation type="journal article" date="2017" name="J. Biotechnol.">
        <title>Complete genome sequence of Novosphingobium resinovorum SA1, a versatile xenobiotic-degrading bacterium capable of utilizing sulfanilic acid.</title>
        <authorList>
            <person name="Hegedus B."/>
            <person name="Kos P.B."/>
            <person name="Balint B."/>
            <person name="Maroti G."/>
            <person name="Gan H.M."/>
            <person name="Perei K."/>
            <person name="Rakhely G."/>
        </authorList>
    </citation>
    <scope>NUCLEOTIDE SEQUENCE [LARGE SCALE GENOMIC DNA]</scope>
    <source>
        <strain evidence="9">SA1</strain>
    </source>
</reference>
<evidence type="ECO:0000256" key="2">
    <source>
        <dbReference type="ARBA" id="ARBA00023015"/>
    </source>
</evidence>
<keyword evidence="3" id="KW-0731">Sigma factor</keyword>
<protein>
    <submittedName>
        <fullName evidence="8">RNA polymerase subunit sigma-70</fullName>
    </submittedName>
</protein>
<proteinExistence type="inferred from homology"/>
<name>A0A1D8A2N6_9SPHN</name>
<dbReference type="Gene3D" id="1.10.10.10">
    <property type="entry name" value="Winged helix-like DNA-binding domain superfamily/Winged helix DNA-binding domain"/>
    <property type="match status" value="1"/>
</dbReference>
<dbReference type="KEGG" id="nre:BES08_06275"/>
<evidence type="ECO:0000313" key="9">
    <source>
        <dbReference type="Proteomes" id="UP000094626"/>
    </source>
</evidence>
<dbReference type="SUPFAM" id="SSF88659">
    <property type="entry name" value="Sigma3 and sigma4 domains of RNA polymerase sigma factors"/>
    <property type="match status" value="1"/>
</dbReference>
<evidence type="ECO:0000256" key="5">
    <source>
        <dbReference type="SAM" id="MobiDB-lite"/>
    </source>
</evidence>
<dbReference type="InterPro" id="IPR036388">
    <property type="entry name" value="WH-like_DNA-bd_sf"/>
</dbReference>
<evidence type="ECO:0000259" key="6">
    <source>
        <dbReference type="Pfam" id="PF04542"/>
    </source>
</evidence>
<dbReference type="RefSeq" id="WP_069707856.1">
    <property type="nucleotide sequence ID" value="NZ_CP017075.1"/>
</dbReference>
<feature type="region of interest" description="Disordered" evidence="5">
    <location>
        <begin position="1"/>
        <end position="31"/>
    </location>
</feature>
<feature type="domain" description="RNA polymerase sigma-70 region 2" evidence="6">
    <location>
        <begin position="35"/>
        <end position="99"/>
    </location>
</feature>
<organism evidence="8 9">
    <name type="scientific">Novosphingobium resinovorum</name>
    <dbReference type="NCBI Taxonomy" id="158500"/>
    <lineage>
        <taxon>Bacteria</taxon>
        <taxon>Pseudomonadati</taxon>
        <taxon>Pseudomonadota</taxon>
        <taxon>Alphaproteobacteria</taxon>
        <taxon>Sphingomonadales</taxon>
        <taxon>Sphingomonadaceae</taxon>
        <taxon>Novosphingobium</taxon>
    </lineage>
</organism>
<dbReference type="PANTHER" id="PTHR43133:SF63">
    <property type="entry name" value="RNA POLYMERASE SIGMA FACTOR FECI-RELATED"/>
    <property type="match status" value="1"/>
</dbReference>
<comment type="similarity">
    <text evidence="1">Belongs to the sigma-70 factor family. ECF subfamily.</text>
</comment>
<evidence type="ECO:0000256" key="1">
    <source>
        <dbReference type="ARBA" id="ARBA00010641"/>
    </source>
</evidence>
<dbReference type="Pfam" id="PF08281">
    <property type="entry name" value="Sigma70_r4_2"/>
    <property type="match status" value="1"/>
</dbReference>
<feature type="domain" description="RNA polymerase sigma factor 70 region 4 type 2" evidence="7">
    <location>
        <begin position="129"/>
        <end position="181"/>
    </location>
</feature>
<keyword evidence="4" id="KW-0804">Transcription</keyword>
<dbReference type="Gene3D" id="1.10.1740.10">
    <property type="match status" value="1"/>
</dbReference>
<dbReference type="OrthoDB" id="7620544at2"/>
<dbReference type="InterPro" id="IPR014284">
    <property type="entry name" value="RNA_pol_sigma-70_dom"/>
</dbReference>
<gene>
    <name evidence="8" type="ORF">BES08_06275</name>
</gene>
<dbReference type="EMBL" id="CP017075">
    <property type="protein sequence ID" value="AOR76401.1"/>
    <property type="molecule type" value="Genomic_DNA"/>
</dbReference>
<evidence type="ECO:0000313" key="8">
    <source>
        <dbReference type="EMBL" id="AOR76401.1"/>
    </source>
</evidence>
<evidence type="ECO:0000259" key="7">
    <source>
        <dbReference type="Pfam" id="PF08281"/>
    </source>
</evidence>
<keyword evidence="2" id="KW-0805">Transcription regulation</keyword>